<evidence type="ECO:0000313" key="1">
    <source>
        <dbReference type="EMBL" id="AKM08795.1"/>
    </source>
</evidence>
<reference evidence="1 2" key="1">
    <citation type="submission" date="2015-06" db="EMBL/GenBank/DDBJ databases">
        <authorList>
            <person name="Zeng Y."/>
            <person name="Huang Y."/>
        </authorList>
    </citation>
    <scope>NUCLEOTIDE SEQUENCE [LARGE SCALE GENOMIC DNA]</scope>
    <source>
        <strain evidence="1 2">PQ-2</strain>
    </source>
</reference>
<evidence type="ECO:0000313" key="2">
    <source>
        <dbReference type="Proteomes" id="UP000035287"/>
    </source>
</evidence>
<proteinExistence type="predicted"/>
<dbReference type="PATRIC" id="fig|1348774.3.peg.83"/>
<dbReference type="Proteomes" id="UP000035287">
    <property type="component" value="Chromosome"/>
</dbReference>
<protein>
    <recommendedName>
        <fullName evidence="3">PilZ domain-containing protein</fullName>
    </recommendedName>
</protein>
<accession>A0A0G3XB74</accession>
<evidence type="ECO:0008006" key="3">
    <source>
        <dbReference type="Google" id="ProtNLM"/>
    </source>
</evidence>
<name>A0A0G3XB74_9SPHN</name>
<dbReference type="KEGG" id="cna:AB433_00360"/>
<dbReference type="AlphaFoldDB" id="A0A0G3XB74"/>
<organism evidence="1 2">
    <name type="scientific">Croceicoccus naphthovorans</name>
    <dbReference type="NCBI Taxonomy" id="1348774"/>
    <lineage>
        <taxon>Bacteria</taxon>
        <taxon>Pseudomonadati</taxon>
        <taxon>Pseudomonadota</taxon>
        <taxon>Alphaproteobacteria</taxon>
        <taxon>Sphingomonadales</taxon>
        <taxon>Erythrobacteraceae</taxon>
        <taxon>Croceicoccus</taxon>
    </lineage>
</organism>
<keyword evidence="2" id="KW-1185">Reference proteome</keyword>
<sequence length="165" mass="17853">MIRDISPIGVRVEAFAAIVTGQDVIVQFSDTFKTQGRVIWNEGTQIGISFKAEIDTAAVLTGNGGSETNRNTRPLRLDVECDASVQLGSDVIPVKVRDISQRGIKIAASGLSVGASPLVIIPGIEPKRATVTWTQYGICGLHFNVPMRYDELASWAVRIRTEAVE</sequence>
<dbReference type="EMBL" id="CP011770">
    <property type="protein sequence ID" value="AKM08795.1"/>
    <property type="molecule type" value="Genomic_DNA"/>
</dbReference>
<gene>
    <name evidence="1" type="ORF">AB433_00360</name>
</gene>
<dbReference type="SUPFAM" id="SSF141371">
    <property type="entry name" value="PilZ domain-like"/>
    <property type="match status" value="1"/>
</dbReference>